<dbReference type="Gene3D" id="1.10.3210.10">
    <property type="entry name" value="Hypothetical protein af1432"/>
    <property type="match status" value="1"/>
</dbReference>
<reference evidence="2 3" key="1">
    <citation type="journal article" date="2020" name="Microorganisms">
        <title>Osmotic Adaptation and Compatible Solute Biosynthesis of Phototrophic Bacteria as Revealed from Genome Analyses.</title>
        <authorList>
            <person name="Imhoff J.F."/>
            <person name="Rahn T."/>
            <person name="Kunzel S."/>
            <person name="Keller A."/>
            <person name="Neulinger S.C."/>
        </authorList>
    </citation>
    <scope>NUCLEOTIDE SEQUENCE [LARGE SCALE GENOMIC DNA]</scope>
    <source>
        <strain evidence="2 3">DSM 6210</strain>
    </source>
</reference>
<gene>
    <name evidence="2" type="ORF">CKO31_11395</name>
</gene>
<keyword evidence="3" id="KW-1185">Reference proteome</keyword>
<dbReference type="Proteomes" id="UP000748752">
    <property type="component" value="Unassembled WGS sequence"/>
</dbReference>
<dbReference type="PANTHER" id="PTHR46246">
    <property type="entry name" value="GUANOSINE-3',5'-BIS(DIPHOSPHATE) 3'-PYROPHOSPHOHYDROLASE MESH1"/>
    <property type="match status" value="1"/>
</dbReference>
<accession>A0ABS1CHM2</accession>
<feature type="domain" description="HD/PDEase" evidence="1">
    <location>
        <begin position="25"/>
        <end position="136"/>
    </location>
</feature>
<name>A0ABS1CHM2_9GAMM</name>
<evidence type="ECO:0000313" key="3">
    <source>
        <dbReference type="Proteomes" id="UP000748752"/>
    </source>
</evidence>
<protein>
    <submittedName>
        <fullName evidence="2">Phosphohydrolase</fullName>
    </submittedName>
</protein>
<dbReference type="SUPFAM" id="SSF109604">
    <property type="entry name" value="HD-domain/PDEase-like"/>
    <property type="match status" value="1"/>
</dbReference>
<organism evidence="2 3">
    <name type="scientific">Thiohalocapsa halophila</name>
    <dbReference type="NCBI Taxonomy" id="69359"/>
    <lineage>
        <taxon>Bacteria</taxon>
        <taxon>Pseudomonadati</taxon>
        <taxon>Pseudomonadota</taxon>
        <taxon>Gammaproteobacteria</taxon>
        <taxon>Chromatiales</taxon>
        <taxon>Chromatiaceae</taxon>
        <taxon>Thiohalocapsa</taxon>
    </lineage>
</organism>
<dbReference type="InterPro" id="IPR052194">
    <property type="entry name" value="MESH1"/>
</dbReference>
<dbReference type="EMBL" id="NRRV01000024">
    <property type="protein sequence ID" value="MBK1631332.1"/>
    <property type="molecule type" value="Genomic_DNA"/>
</dbReference>
<dbReference type="PANTHER" id="PTHR46246:SF1">
    <property type="entry name" value="GUANOSINE-3',5'-BIS(DIPHOSPHATE) 3'-PYROPHOSPHOHYDROLASE MESH1"/>
    <property type="match status" value="1"/>
</dbReference>
<proteinExistence type="predicted"/>
<sequence>MLTERFQDALVYATELHATQIRKGSGVPYVSHLLAVAGLVLEAGGDEDAAIAALLHDAAEDQGGLATLAEIRRRYGDRVADIVAACSDTFEQPKPPWHQRKRAYIAHLREAPADVRLVSCADKLHNARSISSDHRQLGDAIWTRFNADPEDILWYYREVSAIFCEQGPEALATELSLVVEQLHAAVTGASARVCAGTPG</sequence>
<comment type="caution">
    <text evidence="2">The sequence shown here is derived from an EMBL/GenBank/DDBJ whole genome shotgun (WGS) entry which is preliminary data.</text>
</comment>
<evidence type="ECO:0000259" key="1">
    <source>
        <dbReference type="SMART" id="SM00471"/>
    </source>
</evidence>
<evidence type="ECO:0000313" key="2">
    <source>
        <dbReference type="EMBL" id="MBK1631332.1"/>
    </source>
</evidence>
<dbReference type="RefSeq" id="WP_200237388.1">
    <property type="nucleotide sequence ID" value="NZ_NRRV01000024.1"/>
</dbReference>
<dbReference type="InterPro" id="IPR003607">
    <property type="entry name" value="HD/PDEase_dom"/>
</dbReference>
<dbReference type="Pfam" id="PF13328">
    <property type="entry name" value="HD_4"/>
    <property type="match status" value="1"/>
</dbReference>
<dbReference type="SMART" id="SM00471">
    <property type="entry name" value="HDc"/>
    <property type="match status" value="1"/>
</dbReference>